<feature type="domain" description="ASCH" evidence="1">
    <location>
        <begin position="1"/>
        <end position="91"/>
    </location>
</feature>
<proteinExistence type="predicted"/>
<protein>
    <submittedName>
        <fullName evidence="2">ASCH domain-containing protein</fullName>
    </submittedName>
</protein>
<dbReference type="EMBL" id="CP060394">
    <property type="protein sequence ID" value="QNI32205.1"/>
    <property type="molecule type" value="Genomic_DNA"/>
</dbReference>
<sequence>MLFAKRLREGIRRGEITCSVRIWMSPRVRVGGRYRMEEGEIEVDSIETIGFPDITPELARESGFLGVLDLLKVAKHGKGENIYLIRFHYVPPRSRTGQGCSEPKV</sequence>
<dbReference type="AlphaFoldDB" id="A0A7G8BI35"/>
<dbReference type="Proteomes" id="UP000515312">
    <property type="component" value="Chromosome"/>
</dbReference>
<keyword evidence="3" id="KW-1185">Reference proteome</keyword>
<organism evidence="2 3">
    <name type="scientific">Alloacidobacterium dinghuense</name>
    <dbReference type="NCBI Taxonomy" id="2763107"/>
    <lineage>
        <taxon>Bacteria</taxon>
        <taxon>Pseudomonadati</taxon>
        <taxon>Acidobacteriota</taxon>
        <taxon>Terriglobia</taxon>
        <taxon>Terriglobales</taxon>
        <taxon>Acidobacteriaceae</taxon>
        <taxon>Alloacidobacterium</taxon>
    </lineage>
</organism>
<evidence type="ECO:0000313" key="2">
    <source>
        <dbReference type="EMBL" id="QNI32205.1"/>
    </source>
</evidence>
<evidence type="ECO:0000259" key="1">
    <source>
        <dbReference type="SMART" id="SM01022"/>
    </source>
</evidence>
<dbReference type="KEGG" id="adin:H7849_24995"/>
<evidence type="ECO:0000313" key="3">
    <source>
        <dbReference type="Proteomes" id="UP000515312"/>
    </source>
</evidence>
<dbReference type="InterPro" id="IPR007374">
    <property type="entry name" value="ASCH_domain"/>
</dbReference>
<accession>A0A7G8BI35</accession>
<name>A0A7G8BI35_9BACT</name>
<dbReference type="SMART" id="SM01022">
    <property type="entry name" value="ASCH"/>
    <property type="match status" value="1"/>
</dbReference>
<reference evidence="2 3" key="1">
    <citation type="submission" date="2020-08" db="EMBL/GenBank/DDBJ databases">
        <title>Edaphobacter telluris sp. nov. and Acidobacterium dinghuensis sp. nov., two acidobacteria isolated from forest soil.</title>
        <authorList>
            <person name="Fu J."/>
            <person name="Qiu L."/>
        </authorList>
    </citation>
    <scope>NUCLEOTIDE SEQUENCE [LARGE SCALE GENOMIC DNA]</scope>
    <source>
        <strain evidence="2">4Y35</strain>
    </source>
</reference>
<gene>
    <name evidence="2" type="ORF">H7849_24995</name>
</gene>